<dbReference type="EMBL" id="QKZV01000005">
    <property type="protein sequence ID" value="PZX62284.1"/>
    <property type="molecule type" value="Genomic_DNA"/>
</dbReference>
<dbReference type="RefSeq" id="WP_111295683.1">
    <property type="nucleotide sequence ID" value="NZ_QKZV01000005.1"/>
</dbReference>
<dbReference type="Gene3D" id="3.90.550.10">
    <property type="entry name" value="Spore Coat Polysaccharide Biosynthesis Protein SpsA, Chain A"/>
    <property type="match status" value="1"/>
</dbReference>
<accession>A0A2W7RPJ9</accession>
<dbReference type="CDD" id="cd06422">
    <property type="entry name" value="NTP_transferase_like_1"/>
    <property type="match status" value="1"/>
</dbReference>
<dbReference type="Proteomes" id="UP000249720">
    <property type="component" value="Unassembled WGS sequence"/>
</dbReference>
<feature type="domain" description="Nucleotidyl transferase" evidence="1">
    <location>
        <begin position="11"/>
        <end position="146"/>
    </location>
</feature>
<dbReference type="Pfam" id="PF00483">
    <property type="entry name" value="NTP_transferase"/>
    <property type="match status" value="1"/>
</dbReference>
<sequence>MRQLSENPVVKAMVLAAGLGTRLQPFTRTHPKALAQVNGKTLLEWNIRYLQQFGIRNVVVNVHHFADQIIQTIQAHQGWGSILHISDETEQVLETGGGLYHARKLLEDCDALVVMNVDILTNLDLQLMLAQHIARQSAVTLAVTDRVASRYFLFNQRNRLCGWRNQTTGEEKLVLMDAPLFPKAFSGIQIINPAMLQHLPGAGKYSLVDVYLQWAPNYLLEGFNHTGDTWIDVGTPATLAAAERLFASPDQSSR</sequence>
<comment type="caution">
    <text evidence="2">The sequence shown here is derived from an EMBL/GenBank/DDBJ whole genome shotgun (WGS) entry which is preliminary data.</text>
</comment>
<dbReference type="InterPro" id="IPR050486">
    <property type="entry name" value="Mannose-1P_guanyltransferase"/>
</dbReference>
<dbReference type="OrthoDB" id="9813880at2"/>
<evidence type="ECO:0000259" key="1">
    <source>
        <dbReference type="Pfam" id="PF00483"/>
    </source>
</evidence>
<dbReference type="GO" id="GO:0016740">
    <property type="term" value="F:transferase activity"/>
    <property type="evidence" value="ECO:0007669"/>
    <property type="project" value="UniProtKB-KW"/>
</dbReference>
<dbReference type="PANTHER" id="PTHR22572">
    <property type="entry name" value="SUGAR-1-PHOSPHATE GUANYL TRANSFERASE"/>
    <property type="match status" value="1"/>
</dbReference>
<name>A0A2W7RPJ9_9BACT</name>
<proteinExistence type="predicted"/>
<dbReference type="InterPro" id="IPR029044">
    <property type="entry name" value="Nucleotide-diphossugar_trans"/>
</dbReference>
<keyword evidence="3" id="KW-1185">Reference proteome</keyword>
<dbReference type="InterPro" id="IPR005835">
    <property type="entry name" value="NTP_transferase_dom"/>
</dbReference>
<organism evidence="2 3">
    <name type="scientific">Hydrotalea sandarakina</name>
    <dbReference type="NCBI Taxonomy" id="1004304"/>
    <lineage>
        <taxon>Bacteria</taxon>
        <taxon>Pseudomonadati</taxon>
        <taxon>Bacteroidota</taxon>
        <taxon>Chitinophagia</taxon>
        <taxon>Chitinophagales</taxon>
        <taxon>Chitinophagaceae</taxon>
        <taxon>Hydrotalea</taxon>
    </lineage>
</organism>
<dbReference type="SUPFAM" id="SSF53448">
    <property type="entry name" value="Nucleotide-diphospho-sugar transferases"/>
    <property type="match status" value="1"/>
</dbReference>
<dbReference type="AlphaFoldDB" id="A0A2W7RPJ9"/>
<gene>
    <name evidence="2" type="ORF">LX80_01766</name>
</gene>
<reference evidence="2 3" key="1">
    <citation type="submission" date="2018-06" db="EMBL/GenBank/DDBJ databases">
        <title>Genomic Encyclopedia of Archaeal and Bacterial Type Strains, Phase II (KMG-II): from individual species to whole genera.</title>
        <authorList>
            <person name="Goeker M."/>
        </authorList>
    </citation>
    <scope>NUCLEOTIDE SEQUENCE [LARGE SCALE GENOMIC DNA]</scope>
    <source>
        <strain evidence="2 3">DSM 23241</strain>
    </source>
</reference>
<protein>
    <submittedName>
        <fullName evidence="2">Nucleotidyltransferase-like protein</fullName>
    </submittedName>
</protein>
<evidence type="ECO:0000313" key="3">
    <source>
        <dbReference type="Proteomes" id="UP000249720"/>
    </source>
</evidence>
<keyword evidence="2" id="KW-0808">Transferase</keyword>
<evidence type="ECO:0000313" key="2">
    <source>
        <dbReference type="EMBL" id="PZX62284.1"/>
    </source>
</evidence>